<feature type="domain" description="RCC1-like" evidence="3">
    <location>
        <begin position="14"/>
        <end position="356"/>
    </location>
</feature>
<evidence type="ECO:0000256" key="1">
    <source>
        <dbReference type="ARBA" id="ARBA00022737"/>
    </source>
</evidence>
<dbReference type="Pfam" id="PF25390">
    <property type="entry name" value="WD40_RLD"/>
    <property type="match status" value="1"/>
</dbReference>
<dbReference type="Proteomes" id="UP000008983">
    <property type="component" value="Unassembled WGS sequence"/>
</dbReference>
<reference evidence="4 5" key="1">
    <citation type="submission" date="2011-07" db="EMBL/GenBank/DDBJ databases">
        <authorList>
            <person name="Coyne R."/>
            <person name="Brami D."/>
            <person name="Johnson J."/>
            <person name="Hostetler J."/>
            <person name="Hannick L."/>
            <person name="Clark T."/>
            <person name="Cassidy-Hanley D."/>
            <person name="Inman J."/>
        </authorList>
    </citation>
    <scope>NUCLEOTIDE SEQUENCE [LARGE SCALE GENOMIC DNA]</scope>
    <source>
        <strain evidence="4 5">G5</strain>
    </source>
</reference>
<accession>G0QWX1</accession>
<organism evidence="4 5">
    <name type="scientific">Ichthyophthirius multifiliis</name>
    <name type="common">White spot disease agent</name>
    <name type="synonym">Ich</name>
    <dbReference type="NCBI Taxonomy" id="5932"/>
    <lineage>
        <taxon>Eukaryota</taxon>
        <taxon>Sar</taxon>
        <taxon>Alveolata</taxon>
        <taxon>Ciliophora</taxon>
        <taxon>Intramacronucleata</taxon>
        <taxon>Oligohymenophorea</taxon>
        <taxon>Hymenostomatida</taxon>
        <taxon>Ophryoglenina</taxon>
        <taxon>Ichthyophthirius</taxon>
    </lineage>
</organism>
<protein>
    <recommendedName>
        <fullName evidence="3">RCC1-like domain-containing protein</fullName>
    </recommendedName>
</protein>
<dbReference type="InterPro" id="IPR009091">
    <property type="entry name" value="RCC1/BLIP-II"/>
</dbReference>
<dbReference type="RefSeq" id="XP_004031870.1">
    <property type="nucleotide sequence ID" value="XM_004031822.1"/>
</dbReference>
<feature type="repeat" description="RCC1" evidence="2">
    <location>
        <begin position="42"/>
        <end position="95"/>
    </location>
</feature>
<dbReference type="EMBL" id="GL984020">
    <property type="protein sequence ID" value="EGR30283.1"/>
    <property type="molecule type" value="Genomic_DNA"/>
</dbReference>
<name>G0QWX1_ICHMU</name>
<keyword evidence="1" id="KW-0677">Repeat</keyword>
<dbReference type="OrthoDB" id="310865at2759"/>
<dbReference type="InterPro" id="IPR000408">
    <property type="entry name" value="Reg_chr_condens"/>
</dbReference>
<feature type="repeat" description="RCC1" evidence="2">
    <location>
        <begin position="96"/>
        <end position="148"/>
    </location>
</feature>
<sequence>MTRMLLKDNQVKILQNNELEQNIGIIQISCGTNFCLALTQDFLVFSWGDNSYGNLGLGHLESSHLPQLVRFLDNDNIKIQHISCGQYHSAATSKTGQVFTWGLGNFGQLGKGNLANFNQPDLVRGDLEGKNILATVCGGYHNVCFTNEGYTYSWGCLEVDQQNIKSSNIPYPMMLNSEFIKEENNPFNMIITYIAAGADYCMAIEQKRIIYAWGRNKEGQLGIGGISNFVDQPSKVQGLDGNLMKSIACGEEHSLFLTESGRIFACGSSKDGKLGLGIRNTILMTPQEINIKAKVVKIACGSTHSMALAINKEVEQNQDEYEYLEAKETKVIYTWGNGWESKLGHGDKDNLDTPQKFLGKL</sequence>
<dbReference type="GeneID" id="14906394"/>
<evidence type="ECO:0000259" key="3">
    <source>
        <dbReference type="Pfam" id="PF25390"/>
    </source>
</evidence>
<gene>
    <name evidence="4" type="ORF">IMG5_135970</name>
</gene>
<evidence type="ECO:0000313" key="4">
    <source>
        <dbReference type="EMBL" id="EGR30283.1"/>
    </source>
</evidence>
<dbReference type="PANTHER" id="PTHR22870">
    <property type="entry name" value="REGULATOR OF CHROMOSOME CONDENSATION"/>
    <property type="match status" value="1"/>
</dbReference>
<dbReference type="InterPro" id="IPR051210">
    <property type="entry name" value="Ub_ligase/GEF_domain"/>
</dbReference>
<dbReference type="Gene3D" id="2.130.10.30">
    <property type="entry name" value="Regulator of chromosome condensation 1/beta-lactamase-inhibitor protein II"/>
    <property type="match status" value="2"/>
</dbReference>
<dbReference type="eggNOG" id="KOG1426">
    <property type="taxonomic scope" value="Eukaryota"/>
</dbReference>
<evidence type="ECO:0000313" key="5">
    <source>
        <dbReference type="Proteomes" id="UP000008983"/>
    </source>
</evidence>
<feature type="repeat" description="RCC1" evidence="2">
    <location>
        <begin position="261"/>
        <end position="311"/>
    </location>
</feature>
<dbReference type="PROSITE" id="PS00626">
    <property type="entry name" value="RCC1_2"/>
    <property type="match status" value="1"/>
</dbReference>
<dbReference type="STRING" id="857967.G0QWX1"/>
<dbReference type="SUPFAM" id="SSF50985">
    <property type="entry name" value="RCC1/BLIP-II"/>
    <property type="match status" value="1"/>
</dbReference>
<dbReference type="AlphaFoldDB" id="G0QWX1"/>
<dbReference type="PRINTS" id="PR00633">
    <property type="entry name" value="RCCNDNSATION"/>
</dbReference>
<dbReference type="OMA" id="IWNWGAN"/>
<dbReference type="PANTHER" id="PTHR22870:SF408">
    <property type="entry name" value="OS09G0560450 PROTEIN"/>
    <property type="match status" value="1"/>
</dbReference>
<keyword evidence="5" id="KW-1185">Reference proteome</keyword>
<dbReference type="InParanoid" id="G0QWX1"/>
<dbReference type="InterPro" id="IPR058923">
    <property type="entry name" value="RCC1-like_dom"/>
</dbReference>
<proteinExistence type="predicted"/>
<feature type="repeat" description="RCC1" evidence="2">
    <location>
        <begin position="208"/>
        <end position="260"/>
    </location>
</feature>
<dbReference type="PROSITE" id="PS50012">
    <property type="entry name" value="RCC1_3"/>
    <property type="match status" value="4"/>
</dbReference>
<evidence type="ECO:0000256" key="2">
    <source>
        <dbReference type="PROSITE-ProRule" id="PRU00235"/>
    </source>
</evidence>